<dbReference type="AlphaFoldDB" id="A0A2W4W3E0"/>
<comment type="caution">
    <text evidence="1">The sequence shown here is derived from an EMBL/GenBank/DDBJ whole genome shotgun (WGS) entry which is preliminary data.</text>
</comment>
<proteinExistence type="predicted"/>
<gene>
    <name evidence="1" type="ORF">DCF17_17020</name>
</gene>
<sequence length="241" mass="26644">MTPEQAAEILRLRDAKVAPKQIARRLSLRPAEVSTFIRDHAEDRYLEKARSGDLAPLHGCLVNQGAAQRLLGKKPLEENQGPEGLCQIILARQEHNRLVVGSYLVDHWCLGLKDAVSPRKMGLAEYQRMVVNSERQFSESFVDITLEQAQAIVYGAVDYAHSLGFEPHKDFDTKAQIHLGLRPETLMSIEFGKDGQPCFISGPYDNVDKVMKTLEASVGAGNFHYLAAMGGSGLGDPDLFL</sequence>
<name>A0A2W4W3E0_9CYAN</name>
<dbReference type="EMBL" id="QBMN01000138">
    <property type="protein sequence ID" value="PZO36589.1"/>
    <property type="molecule type" value="Genomic_DNA"/>
</dbReference>
<protein>
    <submittedName>
        <fullName evidence="1">Uncharacterized protein</fullName>
    </submittedName>
</protein>
<reference evidence="1 2" key="2">
    <citation type="submission" date="2018-06" db="EMBL/GenBank/DDBJ databases">
        <title>Metagenomic assembly of (sub)arctic Cyanobacteria and their associated microbiome from non-axenic cultures.</title>
        <authorList>
            <person name="Baurain D."/>
        </authorList>
    </citation>
    <scope>NUCLEOTIDE SEQUENCE [LARGE SCALE GENOMIC DNA]</scope>
    <source>
        <strain evidence="1">ULC041bin1</strain>
    </source>
</reference>
<evidence type="ECO:0000313" key="2">
    <source>
        <dbReference type="Proteomes" id="UP000249081"/>
    </source>
</evidence>
<reference evidence="2" key="1">
    <citation type="submission" date="2018-04" db="EMBL/GenBank/DDBJ databases">
        <authorList>
            <person name="Cornet L."/>
        </authorList>
    </citation>
    <scope>NUCLEOTIDE SEQUENCE [LARGE SCALE GENOMIC DNA]</scope>
</reference>
<evidence type="ECO:0000313" key="1">
    <source>
        <dbReference type="EMBL" id="PZO36589.1"/>
    </source>
</evidence>
<dbReference type="Proteomes" id="UP000249081">
    <property type="component" value="Unassembled WGS sequence"/>
</dbReference>
<organism evidence="1 2">
    <name type="scientific">Shackletoniella antarctica</name>
    <dbReference type="NCBI Taxonomy" id="268115"/>
    <lineage>
        <taxon>Bacteria</taxon>
        <taxon>Bacillati</taxon>
        <taxon>Cyanobacteriota</taxon>
        <taxon>Cyanophyceae</taxon>
        <taxon>Oculatellales</taxon>
        <taxon>Oculatellaceae</taxon>
        <taxon>Shackletoniella</taxon>
    </lineage>
</organism>
<accession>A0A2W4W3E0</accession>